<dbReference type="Proteomes" id="UP000631694">
    <property type="component" value="Unassembled WGS sequence"/>
</dbReference>
<protein>
    <submittedName>
        <fullName evidence="7">MFS transporter</fullName>
    </submittedName>
</protein>
<dbReference type="PANTHER" id="PTHR23521:SF3">
    <property type="entry name" value="MFS TRANSPORTER"/>
    <property type="match status" value="1"/>
</dbReference>
<dbReference type="Gene3D" id="1.20.1250.20">
    <property type="entry name" value="MFS general substrate transporter like domains"/>
    <property type="match status" value="2"/>
</dbReference>
<feature type="transmembrane region" description="Helical" evidence="5">
    <location>
        <begin position="74"/>
        <end position="91"/>
    </location>
</feature>
<gene>
    <name evidence="7" type="ORF">I5731_09830</name>
</gene>
<feature type="transmembrane region" description="Helical" evidence="5">
    <location>
        <begin position="326"/>
        <end position="348"/>
    </location>
</feature>
<accession>A0A931MYL6</accession>
<sequence length="433" mass="45003">MLLKTLAPVMSLLLGISFLLAGNGLQTTLTPLRAALEDFSALQIGLMGSGYYAGFVAGCLVGPYLILRAGHIRAFTALVAAASAIALVHPIAVDPIAWIACRAVTGFSLAGLYLIVESWLNDRATNANRGFLMSAYIIVNYVAITAGQMMVTLAPLDTFNLFALASILVSVAAIPVALTRSAQPAPITLVRFNPLKLYRMAPVAIVGSLMIGMANGAFWSLGTVFASQRGLGTDGVAMFMSAAVVGGALGQWPVGRISDRMDRRFVLVGVLAVSAVVAVLLATLTLPGPMLMAMGFVFGLTTLPAYSVAAAHAYDRASPDSYVETAAAILLANGVGSVIGPLAASLAMDQMGSAALFFYIAAVEVLLLLFVVLRVAVRTRPSAVERTGFDVYSTAPVGGPLTPDAFEDSHPMVAVPPEPLRADNDARKTGAAA</sequence>
<evidence type="ECO:0000259" key="6">
    <source>
        <dbReference type="PROSITE" id="PS50850"/>
    </source>
</evidence>
<evidence type="ECO:0000256" key="4">
    <source>
        <dbReference type="SAM" id="MobiDB-lite"/>
    </source>
</evidence>
<keyword evidence="3 5" id="KW-0472">Membrane</keyword>
<dbReference type="InterPro" id="IPR047200">
    <property type="entry name" value="MFS_YcaD-like"/>
</dbReference>
<feature type="transmembrane region" description="Helical" evidence="5">
    <location>
        <begin position="159"/>
        <end position="179"/>
    </location>
</feature>
<organism evidence="7 8">
    <name type="scientific">Methylobrevis albus</name>
    <dbReference type="NCBI Taxonomy" id="2793297"/>
    <lineage>
        <taxon>Bacteria</taxon>
        <taxon>Pseudomonadati</taxon>
        <taxon>Pseudomonadota</taxon>
        <taxon>Alphaproteobacteria</taxon>
        <taxon>Hyphomicrobiales</taxon>
        <taxon>Pleomorphomonadaceae</taxon>
        <taxon>Methylobrevis</taxon>
    </lineage>
</organism>
<dbReference type="PANTHER" id="PTHR23521">
    <property type="entry name" value="TRANSPORTER MFS SUPERFAMILY"/>
    <property type="match status" value="1"/>
</dbReference>
<feature type="transmembrane region" description="Helical" evidence="5">
    <location>
        <begin position="236"/>
        <end position="254"/>
    </location>
</feature>
<dbReference type="SUPFAM" id="SSF103473">
    <property type="entry name" value="MFS general substrate transporter"/>
    <property type="match status" value="1"/>
</dbReference>
<name>A0A931MYL6_9HYPH</name>
<keyword evidence="8" id="KW-1185">Reference proteome</keyword>
<feature type="transmembrane region" description="Helical" evidence="5">
    <location>
        <begin position="354"/>
        <end position="377"/>
    </location>
</feature>
<evidence type="ECO:0000313" key="8">
    <source>
        <dbReference type="Proteomes" id="UP000631694"/>
    </source>
</evidence>
<evidence type="ECO:0000256" key="5">
    <source>
        <dbReference type="SAM" id="Phobius"/>
    </source>
</evidence>
<feature type="compositionally biased region" description="Basic and acidic residues" evidence="4">
    <location>
        <begin position="420"/>
        <end position="433"/>
    </location>
</feature>
<dbReference type="GO" id="GO:0022857">
    <property type="term" value="F:transmembrane transporter activity"/>
    <property type="evidence" value="ECO:0007669"/>
    <property type="project" value="InterPro"/>
</dbReference>
<evidence type="ECO:0000256" key="2">
    <source>
        <dbReference type="ARBA" id="ARBA00022989"/>
    </source>
</evidence>
<feature type="transmembrane region" description="Helical" evidence="5">
    <location>
        <begin position="132"/>
        <end position="153"/>
    </location>
</feature>
<feature type="transmembrane region" description="Helical" evidence="5">
    <location>
        <begin position="266"/>
        <end position="286"/>
    </location>
</feature>
<feature type="region of interest" description="Disordered" evidence="4">
    <location>
        <begin position="408"/>
        <end position="433"/>
    </location>
</feature>
<dbReference type="InterPro" id="IPR011701">
    <property type="entry name" value="MFS"/>
</dbReference>
<dbReference type="GO" id="GO:0005886">
    <property type="term" value="C:plasma membrane"/>
    <property type="evidence" value="ECO:0007669"/>
    <property type="project" value="TreeGrafter"/>
</dbReference>
<evidence type="ECO:0000313" key="7">
    <source>
        <dbReference type="EMBL" id="MBH0238120.1"/>
    </source>
</evidence>
<dbReference type="Pfam" id="PF07690">
    <property type="entry name" value="MFS_1"/>
    <property type="match status" value="1"/>
</dbReference>
<comment type="caution">
    <text evidence="7">The sequence shown here is derived from an EMBL/GenBank/DDBJ whole genome shotgun (WGS) entry which is preliminary data.</text>
</comment>
<dbReference type="AlphaFoldDB" id="A0A931MYL6"/>
<dbReference type="EMBL" id="JADZLT010000050">
    <property type="protein sequence ID" value="MBH0238120.1"/>
    <property type="molecule type" value="Genomic_DNA"/>
</dbReference>
<dbReference type="PROSITE" id="PS50850">
    <property type="entry name" value="MFS"/>
    <property type="match status" value="1"/>
</dbReference>
<feature type="transmembrane region" description="Helical" evidence="5">
    <location>
        <begin position="50"/>
        <end position="67"/>
    </location>
</feature>
<proteinExistence type="predicted"/>
<feature type="transmembrane region" description="Helical" evidence="5">
    <location>
        <begin position="292"/>
        <end position="314"/>
    </location>
</feature>
<keyword evidence="2 5" id="KW-1133">Transmembrane helix</keyword>
<feature type="transmembrane region" description="Helical" evidence="5">
    <location>
        <begin position="200"/>
        <end position="221"/>
    </location>
</feature>
<evidence type="ECO:0000256" key="1">
    <source>
        <dbReference type="ARBA" id="ARBA00022692"/>
    </source>
</evidence>
<feature type="domain" description="Major facilitator superfamily (MFS) profile" evidence="6">
    <location>
        <begin position="200"/>
        <end position="433"/>
    </location>
</feature>
<evidence type="ECO:0000256" key="3">
    <source>
        <dbReference type="ARBA" id="ARBA00023136"/>
    </source>
</evidence>
<dbReference type="InterPro" id="IPR020846">
    <property type="entry name" value="MFS_dom"/>
</dbReference>
<dbReference type="CDD" id="cd17477">
    <property type="entry name" value="MFS_YcaD_like"/>
    <property type="match status" value="1"/>
</dbReference>
<feature type="transmembrane region" description="Helical" evidence="5">
    <location>
        <begin position="97"/>
        <end position="120"/>
    </location>
</feature>
<keyword evidence="1 5" id="KW-0812">Transmembrane</keyword>
<reference evidence="7" key="1">
    <citation type="submission" date="2020-12" db="EMBL/GenBank/DDBJ databases">
        <title>Methylobrevis albus sp. nov., isolated from fresh water lack sediment.</title>
        <authorList>
            <person name="Zou Q."/>
        </authorList>
    </citation>
    <scope>NUCLEOTIDE SEQUENCE</scope>
    <source>
        <strain evidence="7">L22</strain>
    </source>
</reference>
<dbReference type="InterPro" id="IPR036259">
    <property type="entry name" value="MFS_trans_sf"/>
</dbReference>